<gene>
    <name evidence="1" type="ORF">JEQ07_18765</name>
</gene>
<dbReference type="EMBL" id="JAEHSL010000018">
    <property type="protein sequence ID" value="MBI6182422.1"/>
    <property type="molecule type" value="Genomic_DNA"/>
</dbReference>
<dbReference type="Proteomes" id="UP000639004">
    <property type="component" value="Unassembled WGS sequence"/>
</dbReference>
<name>A0ABS0TVM9_SERPR</name>
<reference evidence="1 2" key="1">
    <citation type="submission" date="2020-12" db="EMBL/GenBank/DDBJ databases">
        <title>Enhanced detection system for hospital associated transmission using whole genome sequencing surveillance.</title>
        <authorList>
            <person name="Harrison L.H."/>
            <person name="Van Tyne D."/>
            <person name="Marsh J.W."/>
            <person name="Griffith M.P."/>
            <person name="Snyder D.J."/>
            <person name="Cooper V.S."/>
            <person name="Mustapha M."/>
        </authorList>
    </citation>
    <scope>NUCLEOTIDE SEQUENCE [LARGE SCALE GENOMIC DNA]</scope>
    <source>
        <strain evidence="1 2">SER00238</strain>
    </source>
</reference>
<evidence type="ECO:0000313" key="2">
    <source>
        <dbReference type="Proteomes" id="UP000639004"/>
    </source>
</evidence>
<protein>
    <submittedName>
        <fullName evidence="1">Uncharacterized protein</fullName>
    </submittedName>
</protein>
<evidence type="ECO:0000313" key="1">
    <source>
        <dbReference type="EMBL" id="MBI6182422.1"/>
    </source>
</evidence>
<dbReference type="RefSeq" id="WP_198642468.1">
    <property type="nucleotide sequence ID" value="NZ_JAEHSL010000018.1"/>
</dbReference>
<proteinExistence type="predicted"/>
<organism evidence="1 2">
    <name type="scientific">Serratia proteamaculans</name>
    <dbReference type="NCBI Taxonomy" id="28151"/>
    <lineage>
        <taxon>Bacteria</taxon>
        <taxon>Pseudomonadati</taxon>
        <taxon>Pseudomonadota</taxon>
        <taxon>Gammaproteobacteria</taxon>
        <taxon>Enterobacterales</taxon>
        <taxon>Yersiniaceae</taxon>
        <taxon>Serratia</taxon>
    </lineage>
</organism>
<accession>A0ABS0TVM9</accession>
<sequence length="91" mass="9961">MNVAYVNLLNISLQDYHFKICNLNLASALAPEVRQRSLCDHQFRLYMGINSLLGHAEAAGDEVSAAALRDIVKQCAEGEAPQPIELHEVAA</sequence>
<keyword evidence="2" id="KW-1185">Reference proteome</keyword>
<comment type="caution">
    <text evidence="1">The sequence shown here is derived from an EMBL/GenBank/DDBJ whole genome shotgun (WGS) entry which is preliminary data.</text>
</comment>